<feature type="binding site" evidence="5">
    <location>
        <position position="96"/>
    </location>
    <ligand>
        <name>a divalent metal cation</name>
        <dbReference type="ChEBI" id="CHEBI:60240"/>
        <label>1</label>
    </ligand>
</feature>
<evidence type="ECO:0000256" key="4">
    <source>
        <dbReference type="ARBA" id="ARBA00022723"/>
    </source>
</evidence>
<protein>
    <recommendedName>
        <fullName evidence="3">GTP cyclohydrolase 1 type 2 homolog</fullName>
    </recommendedName>
</protein>
<dbReference type="AlphaFoldDB" id="A0A9W5ISX6"/>
<evidence type="ECO:0000256" key="1">
    <source>
        <dbReference type="ARBA" id="ARBA00006964"/>
    </source>
</evidence>
<feature type="binding site" evidence="5">
    <location>
        <position position="252"/>
    </location>
    <ligand>
        <name>a divalent metal cation</name>
        <dbReference type="ChEBI" id="CHEBI:60240"/>
        <label>1</label>
    </ligand>
</feature>
<evidence type="ECO:0000256" key="3">
    <source>
        <dbReference type="ARBA" id="ARBA00022112"/>
    </source>
</evidence>
<proteinExistence type="inferred from homology"/>
<dbReference type="GO" id="GO:0005737">
    <property type="term" value="C:cytoplasm"/>
    <property type="evidence" value="ECO:0007669"/>
    <property type="project" value="TreeGrafter"/>
</dbReference>
<organism evidence="6 7">
    <name type="scientific">Neisseria subflava NJ9703</name>
    <dbReference type="NCBI Taxonomy" id="546268"/>
    <lineage>
        <taxon>Bacteria</taxon>
        <taxon>Pseudomonadati</taxon>
        <taxon>Pseudomonadota</taxon>
        <taxon>Betaproteobacteria</taxon>
        <taxon>Neisseriales</taxon>
        <taxon>Neisseriaceae</taxon>
        <taxon>Neisseria</taxon>
    </lineage>
</organism>
<comment type="similarity">
    <text evidence="1">Belongs to the GTP cyclohydrolase I type 2/NIF3 family.</text>
</comment>
<name>A0A9W5ISX6_NEISU</name>
<feature type="binding site" evidence="5">
    <location>
        <position position="95"/>
    </location>
    <ligand>
        <name>a divalent metal cation</name>
        <dbReference type="ChEBI" id="CHEBI:60240"/>
        <label>1</label>
    </ligand>
</feature>
<dbReference type="EMBL" id="ACEO02000001">
    <property type="protein sequence ID" value="EFC53146.1"/>
    <property type="molecule type" value="Genomic_DNA"/>
</dbReference>
<accession>A0A9W5ISX6</accession>
<evidence type="ECO:0000313" key="6">
    <source>
        <dbReference type="EMBL" id="EFC53146.1"/>
    </source>
</evidence>
<dbReference type="InterPro" id="IPR002678">
    <property type="entry name" value="DUF34/NIF3"/>
</dbReference>
<dbReference type="PANTHER" id="PTHR13799">
    <property type="entry name" value="NGG1 INTERACTING FACTOR 3"/>
    <property type="match status" value="1"/>
</dbReference>
<dbReference type="FunFam" id="3.40.1390.30:FF:000002">
    <property type="entry name" value="Nif3-like dinuclear metal center protein"/>
    <property type="match status" value="1"/>
</dbReference>
<dbReference type="Gene3D" id="3.40.1390.30">
    <property type="entry name" value="NIF3 (NGG1p interacting factor 3)-like"/>
    <property type="match status" value="2"/>
</dbReference>
<comment type="caution">
    <text evidence="6">The sequence shown here is derived from an EMBL/GenBank/DDBJ whole genome shotgun (WGS) entry which is preliminary data.</text>
</comment>
<reference evidence="6 7" key="1">
    <citation type="submission" date="2010-01" db="EMBL/GenBank/DDBJ databases">
        <authorList>
            <person name="Weinstock G."/>
            <person name="Sodergren E."/>
            <person name="Clifton S."/>
            <person name="Fulton L."/>
            <person name="Fulton B."/>
            <person name="Courtney L."/>
            <person name="Fronick C."/>
            <person name="Harrison M."/>
            <person name="Strong C."/>
            <person name="Farmer C."/>
            <person name="Delahaunty K."/>
            <person name="Markovic C."/>
            <person name="Hall O."/>
            <person name="Minx P."/>
            <person name="Tomlinson C."/>
            <person name="Mitreva M."/>
            <person name="Nelson J."/>
            <person name="Hou S."/>
            <person name="Wollam A."/>
            <person name="Pepin K.H."/>
            <person name="Johnson M."/>
            <person name="Bhonagiri V."/>
            <person name="Nash W.E."/>
            <person name="Warren W."/>
            <person name="Chinwalla A."/>
            <person name="Mardis E.R."/>
            <person name="Wilson R.K."/>
        </authorList>
    </citation>
    <scope>NUCLEOTIDE SEQUENCE [LARGE SCALE GENOMIC DNA]</scope>
    <source>
        <strain evidence="6 7">NJ9703</strain>
    </source>
</reference>
<dbReference type="SUPFAM" id="SSF102705">
    <property type="entry name" value="NIF3 (NGG1p interacting factor 3)-like"/>
    <property type="match status" value="1"/>
</dbReference>
<feature type="binding site" evidence="5">
    <location>
        <position position="248"/>
    </location>
    <ligand>
        <name>a divalent metal cation</name>
        <dbReference type="ChEBI" id="CHEBI:60240"/>
        <label>1</label>
    </ligand>
</feature>
<dbReference type="Proteomes" id="UP000004621">
    <property type="component" value="Unassembled WGS sequence"/>
</dbReference>
<dbReference type="NCBIfam" id="TIGR00486">
    <property type="entry name" value="YbgI_SA1388"/>
    <property type="match status" value="1"/>
</dbReference>
<evidence type="ECO:0000313" key="7">
    <source>
        <dbReference type="Proteomes" id="UP000004621"/>
    </source>
</evidence>
<dbReference type="GO" id="GO:0046872">
    <property type="term" value="F:metal ion binding"/>
    <property type="evidence" value="ECO:0007669"/>
    <property type="project" value="UniProtKB-KW"/>
</dbReference>
<evidence type="ECO:0000256" key="2">
    <source>
        <dbReference type="ARBA" id="ARBA00011643"/>
    </source>
</evidence>
<gene>
    <name evidence="6" type="ORF">NEISUBOT_03145</name>
</gene>
<dbReference type="PANTHER" id="PTHR13799:SF14">
    <property type="entry name" value="GTP CYCLOHYDROLASE 1 TYPE 2 HOMOLOG"/>
    <property type="match status" value="1"/>
</dbReference>
<dbReference type="InterPro" id="IPR036069">
    <property type="entry name" value="DUF34/NIF3_sf"/>
</dbReference>
<dbReference type="Pfam" id="PF01784">
    <property type="entry name" value="DUF34_NIF3"/>
    <property type="match status" value="1"/>
</dbReference>
<comment type="subunit">
    <text evidence="2">Homohexamer.</text>
</comment>
<keyword evidence="4 5" id="KW-0479">Metal-binding</keyword>
<evidence type="ECO:0000256" key="5">
    <source>
        <dbReference type="PIRSR" id="PIRSR602678-1"/>
    </source>
</evidence>
<feature type="binding site" evidence="5">
    <location>
        <position position="133"/>
    </location>
    <ligand>
        <name>a divalent metal cation</name>
        <dbReference type="ChEBI" id="CHEBI:60240"/>
        <label>1</label>
    </ligand>
</feature>
<sequence length="280" mass="31307">MLKSECKNLRHKQILRLECEAVFEDRYKERNMALRREILAWCDETLQVGLFKDYAPNGLQVEGKEEIAKVATSVTASKAAIDFAVEQGADLLLVHHGMFWKSEPVMITGWKKARIETLLQHQINMAGYHLPLDAHPQLGNNAQLAEKLDWVLEKQFGEQNLLNTGRLKTTQTLAQLSECIEAVFDRKPTVIGDLEREIKRIAWCSGGAQGFFQTAADEGVDAYLTGEISEAQYHLANETGVAFISAGHHATERYGVRALGDAVAEKFGIEVVHFDENNPA</sequence>